<accession>A0A2N3II76</accession>
<protein>
    <recommendedName>
        <fullName evidence="1">ApaG domain-containing protein</fullName>
    </recommendedName>
</protein>
<dbReference type="Pfam" id="PF04379">
    <property type="entry name" value="DUF525"/>
    <property type="match status" value="1"/>
</dbReference>
<dbReference type="Gene3D" id="2.60.40.1470">
    <property type="entry name" value="ApaG domain"/>
    <property type="match status" value="1"/>
</dbReference>
<reference evidence="2 3" key="1">
    <citation type="submission" date="2017-06" db="EMBL/GenBank/DDBJ databases">
        <title>Raineya orbicola gen. nov., sp. nov. a slightly thermophilic bacterium of the phylum Bacteroidetes and the description of Raineyaceae fam. nov.</title>
        <authorList>
            <person name="Albuquerque L."/>
            <person name="Polonia A.R.M."/>
            <person name="Barroso C."/>
            <person name="Froufe H.J.C."/>
            <person name="Lage O."/>
            <person name="Lobo-Da-Cunha A."/>
            <person name="Egas C."/>
            <person name="Da Costa M.S."/>
        </authorList>
    </citation>
    <scope>NUCLEOTIDE SEQUENCE [LARGE SCALE GENOMIC DNA]</scope>
    <source>
        <strain evidence="2 3">SPSPC-11</strain>
    </source>
</reference>
<dbReference type="InterPro" id="IPR007474">
    <property type="entry name" value="ApaG_domain"/>
</dbReference>
<dbReference type="PANTHER" id="PTHR47191">
    <property type="entry name" value="OS05G0170800 PROTEIN"/>
    <property type="match status" value="1"/>
</dbReference>
<feature type="domain" description="ApaG" evidence="1">
    <location>
        <begin position="3"/>
        <end position="128"/>
    </location>
</feature>
<keyword evidence="3" id="KW-1185">Reference proteome</keyword>
<dbReference type="InterPro" id="IPR050718">
    <property type="entry name" value="ApaG-like"/>
</dbReference>
<evidence type="ECO:0000259" key="1">
    <source>
        <dbReference type="PROSITE" id="PS51087"/>
    </source>
</evidence>
<organism evidence="2 3">
    <name type="scientific">Raineya orbicola</name>
    <dbReference type="NCBI Taxonomy" id="2016530"/>
    <lineage>
        <taxon>Bacteria</taxon>
        <taxon>Pseudomonadati</taxon>
        <taxon>Bacteroidota</taxon>
        <taxon>Cytophagia</taxon>
        <taxon>Cytophagales</taxon>
        <taxon>Raineyaceae</taxon>
        <taxon>Raineya</taxon>
    </lineage>
</organism>
<sequence length="128" mass="14569">MVTQITDGVKVSVQTLYHPEYSNAKQLHFAFTYKVRIENGSNHTIQLLTRHWIIYDSCGTVTEVKGEGVVGKQPILEPGDIYEYVSGCNLKSEIGKMRGSYTMQRQMDGKKLTVIIPEFKLVVPYRLN</sequence>
<dbReference type="SUPFAM" id="SSF110069">
    <property type="entry name" value="ApaG-like"/>
    <property type="match status" value="1"/>
</dbReference>
<dbReference type="EMBL" id="NKXO01000011">
    <property type="protein sequence ID" value="PKQ70050.1"/>
    <property type="molecule type" value="Genomic_DNA"/>
</dbReference>
<dbReference type="Proteomes" id="UP000233387">
    <property type="component" value="Unassembled WGS sequence"/>
</dbReference>
<dbReference type="InterPro" id="IPR036767">
    <property type="entry name" value="ApaG_sf"/>
</dbReference>
<name>A0A2N3II76_9BACT</name>
<dbReference type="OrthoDB" id="9795226at2"/>
<evidence type="ECO:0000313" key="3">
    <source>
        <dbReference type="Proteomes" id="UP000233387"/>
    </source>
</evidence>
<comment type="caution">
    <text evidence="2">The sequence shown here is derived from an EMBL/GenBank/DDBJ whole genome shotgun (WGS) entry which is preliminary data.</text>
</comment>
<gene>
    <name evidence="2" type="ORF">Rain11_0854</name>
</gene>
<dbReference type="NCBIfam" id="NF003967">
    <property type="entry name" value="PRK05461.1"/>
    <property type="match status" value="1"/>
</dbReference>
<evidence type="ECO:0000313" key="2">
    <source>
        <dbReference type="EMBL" id="PKQ70050.1"/>
    </source>
</evidence>
<proteinExistence type="predicted"/>
<dbReference type="PANTHER" id="PTHR47191:SF2">
    <property type="entry name" value="OS05G0170800 PROTEIN"/>
    <property type="match status" value="1"/>
</dbReference>
<dbReference type="RefSeq" id="WP_101358181.1">
    <property type="nucleotide sequence ID" value="NZ_NKXO01000011.1"/>
</dbReference>
<dbReference type="PROSITE" id="PS51087">
    <property type="entry name" value="APAG"/>
    <property type="match status" value="1"/>
</dbReference>
<dbReference type="AlphaFoldDB" id="A0A2N3II76"/>